<dbReference type="EMBL" id="FUZF01000014">
    <property type="protein sequence ID" value="SKB90376.1"/>
    <property type="molecule type" value="Genomic_DNA"/>
</dbReference>
<dbReference type="InterPro" id="IPR003660">
    <property type="entry name" value="HAMP_dom"/>
</dbReference>
<dbReference type="SUPFAM" id="SSF55874">
    <property type="entry name" value="ATPase domain of HSP90 chaperone/DNA topoisomerase II/histidine kinase"/>
    <property type="match status" value="1"/>
</dbReference>
<dbReference type="Pfam" id="PF00512">
    <property type="entry name" value="HisKA"/>
    <property type="match status" value="1"/>
</dbReference>
<dbReference type="PANTHER" id="PTHR45528:SF1">
    <property type="entry name" value="SENSOR HISTIDINE KINASE CPXA"/>
    <property type="match status" value="1"/>
</dbReference>
<dbReference type="AlphaFoldDB" id="A0A1T5F2N9"/>
<name>A0A1T5F2N9_9SPHI</name>
<dbReference type="Gene3D" id="1.10.287.130">
    <property type="match status" value="1"/>
</dbReference>
<feature type="transmembrane region" description="Helical" evidence="14">
    <location>
        <begin position="7"/>
        <end position="27"/>
    </location>
</feature>
<sequence length="455" mass="51871">MQIRTRLTLVFTLLTGAILILFAFVVYRTSVNNREQEFYLLLEKEAVTKANVFLNARVDKQTLQDIYHNNRKILNEVEVAIYDTGHNLLYHDAVDIDFVKETPNMFQKLIKERKLSFYQDKWQVIGVLYPYQGKDYIVTAAAYDEYGYRKLDYLLKAMFMGLIVSLLVIYIAGKYFSRRFFEPINVITKQARSISATNLDLRIKSSANGDELARLADTFNNMLDRLESSFDAQKHFVSNIAHELRTPLAAIIAELELSTSREHLIEEYKLIIQKALNDAKRLTKLSNSLLDLAKASYDPTEITFKPTRIDEVLLDALHQVQTAEPSYRIGLEFDAEIEDDTSISVLGNAYLLKVAFANLIDNGCKFSEDHKCTVSIGFDAHSVILTFEDNGIGISAEDVERIFTPFFRGENKTFTDGNGIGLSLTHKIVRLHNGRIDVVSTPREGTIFNLKLPHL</sequence>
<keyword evidence="6" id="KW-0808">Transferase</keyword>
<dbReference type="Pfam" id="PF02518">
    <property type="entry name" value="HATPase_c"/>
    <property type="match status" value="1"/>
</dbReference>
<dbReference type="InterPro" id="IPR003594">
    <property type="entry name" value="HATPase_dom"/>
</dbReference>
<evidence type="ECO:0000256" key="10">
    <source>
        <dbReference type="ARBA" id="ARBA00022840"/>
    </source>
</evidence>
<dbReference type="SMART" id="SM00304">
    <property type="entry name" value="HAMP"/>
    <property type="match status" value="1"/>
</dbReference>
<evidence type="ECO:0000256" key="5">
    <source>
        <dbReference type="ARBA" id="ARBA00022553"/>
    </source>
</evidence>
<dbReference type="OrthoDB" id="594725at2"/>
<dbReference type="RefSeq" id="WP_079644112.1">
    <property type="nucleotide sequence ID" value="NZ_FUZF01000014.1"/>
</dbReference>
<evidence type="ECO:0000259" key="15">
    <source>
        <dbReference type="PROSITE" id="PS50109"/>
    </source>
</evidence>
<dbReference type="CDD" id="cd06225">
    <property type="entry name" value="HAMP"/>
    <property type="match status" value="1"/>
</dbReference>
<dbReference type="CDD" id="cd00082">
    <property type="entry name" value="HisKA"/>
    <property type="match status" value="1"/>
</dbReference>
<organism evidence="17 18">
    <name type="scientific">Sphingobacterium nematocida</name>
    <dbReference type="NCBI Taxonomy" id="1513896"/>
    <lineage>
        <taxon>Bacteria</taxon>
        <taxon>Pseudomonadati</taxon>
        <taxon>Bacteroidota</taxon>
        <taxon>Sphingobacteriia</taxon>
        <taxon>Sphingobacteriales</taxon>
        <taxon>Sphingobacteriaceae</taxon>
        <taxon>Sphingobacterium</taxon>
    </lineage>
</organism>
<keyword evidence="5" id="KW-0597">Phosphoprotein</keyword>
<dbReference type="SMART" id="SM00388">
    <property type="entry name" value="HisKA"/>
    <property type="match status" value="1"/>
</dbReference>
<evidence type="ECO:0000313" key="18">
    <source>
        <dbReference type="Proteomes" id="UP000190150"/>
    </source>
</evidence>
<dbReference type="PANTHER" id="PTHR45528">
    <property type="entry name" value="SENSOR HISTIDINE KINASE CPXA"/>
    <property type="match status" value="1"/>
</dbReference>
<dbReference type="InterPro" id="IPR036097">
    <property type="entry name" value="HisK_dim/P_sf"/>
</dbReference>
<evidence type="ECO:0000256" key="1">
    <source>
        <dbReference type="ARBA" id="ARBA00000085"/>
    </source>
</evidence>
<dbReference type="Gene3D" id="6.10.340.10">
    <property type="match status" value="1"/>
</dbReference>
<feature type="transmembrane region" description="Helical" evidence="14">
    <location>
        <begin position="153"/>
        <end position="172"/>
    </location>
</feature>
<dbReference type="PROSITE" id="PS50109">
    <property type="entry name" value="HIS_KIN"/>
    <property type="match status" value="1"/>
</dbReference>
<dbReference type="InterPro" id="IPR050398">
    <property type="entry name" value="HssS/ArlS-like"/>
</dbReference>
<dbReference type="Pfam" id="PF00672">
    <property type="entry name" value="HAMP"/>
    <property type="match status" value="1"/>
</dbReference>
<keyword evidence="4" id="KW-1003">Cell membrane</keyword>
<evidence type="ECO:0000259" key="16">
    <source>
        <dbReference type="PROSITE" id="PS50885"/>
    </source>
</evidence>
<reference evidence="18" key="1">
    <citation type="submission" date="2017-02" db="EMBL/GenBank/DDBJ databases">
        <authorList>
            <person name="Varghese N."/>
            <person name="Submissions S."/>
        </authorList>
    </citation>
    <scope>NUCLEOTIDE SEQUENCE [LARGE SCALE GENOMIC DNA]</scope>
    <source>
        <strain evidence="18">DSM 24091</strain>
    </source>
</reference>
<dbReference type="InterPro" id="IPR003661">
    <property type="entry name" value="HisK_dim/P_dom"/>
</dbReference>
<protein>
    <recommendedName>
        <fullName evidence="3">histidine kinase</fullName>
        <ecNumber evidence="3">2.7.13.3</ecNumber>
    </recommendedName>
</protein>
<keyword evidence="8" id="KW-0547">Nucleotide-binding</keyword>
<comment type="subcellular location">
    <subcellularLocation>
        <location evidence="2">Cell membrane</location>
        <topology evidence="2">Multi-pass membrane protein</topology>
    </subcellularLocation>
</comment>
<keyword evidence="11 14" id="KW-1133">Transmembrane helix</keyword>
<evidence type="ECO:0000256" key="11">
    <source>
        <dbReference type="ARBA" id="ARBA00022989"/>
    </source>
</evidence>
<dbReference type="SUPFAM" id="SSF47384">
    <property type="entry name" value="Homodimeric domain of signal transducing histidine kinase"/>
    <property type="match status" value="1"/>
</dbReference>
<evidence type="ECO:0000256" key="8">
    <source>
        <dbReference type="ARBA" id="ARBA00022741"/>
    </source>
</evidence>
<dbReference type="STRING" id="1513896.SAMN05660841_02956"/>
<dbReference type="InterPro" id="IPR005467">
    <property type="entry name" value="His_kinase_dom"/>
</dbReference>
<feature type="domain" description="Histidine kinase" evidence="15">
    <location>
        <begin position="239"/>
        <end position="455"/>
    </location>
</feature>
<evidence type="ECO:0000256" key="12">
    <source>
        <dbReference type="ARBA" id="ARBA00023012"/>
    </source>
</evidence>
<keyword evidence="13 14" id="KW-0472">Membrane</keyword>
<dbReference type="InterPro" id="IPR036890">
    <property type="entry name" value="HATPase_C_sf"/>
</dbReference>
<keyword evidence="9 17" id="KW-0418">Kinase</keyword>
<dbReference type="PRINTS" id="PR00344">
    <property type="entry name" value="BCTRLSENSOR"/>
</dbReference>
<proteinExistence type="predicted"/>
<dbReference type="GO" id="GO:0005886">
    <property type="term" value="C:plasma membrane"/>
    <property type="evidence" value="ECO:0007669"/>
    <property type="project" value="UniProtKB-SubCell"/>
</dbReference>
<dbReference type="InterPro" id="IPR004358">
    <property type="entry name" value="Sig_transdc_His_kin-like_C"/>
</dbReference>
<evidence type="ECO:0000256" key="2">
    <source>
        <dbReference type="ARBA" id="ARBA00004651"/>
    </source>
</evidence>
<evidence type="ECO:0000256" key="6">
    <source>
        <dbReference type="ARBA" id="ARBA00022679"/>
    </source>
</evidence>
<dbReference type="GO" id="GO:0005524">
    <property type="term" value="F:ATP binding"/>
    <property type="evidence" value="ECO:0007669"/>
    <property type="project" value="UniProtKB-KW"/>
</dbReference>
<dbReference type="GO" id="GO:0000155">
    <property type="term" value="F:phosphorelay sensor kinase activity"/>
    <property type="evidence" value="ECO:0007669"/>
    <property type="project" value="InterPro"/>
</dbReference>
<evidence type="ECO:0000256" key="3">
    <source>
        <dbReference type="ARBA" id="ARBA00012438"/>
    </source>
</evidence>
<dbReference type="EC" id="2.7.13.3" evidence="3"/>
<evidence type="ECO:0000256" key="4">
    <source>
        <dbReference type="ARBA" id="ARBA00022475"/>
    </source>
</evidence>
<evidence type="ECO:0000256" key="13">
    <source>
        <dbReference type="ARBA" id="ARBA00023136"/>
    </source>
</evidence>
<dbReference type="Proteomes" id="UP000190150">
    <property type="component" value="Unassembled WGS sequence"/>
</dbReference>
<evidence type="ECO:0000256" key="14">
    <source>
        <dbReference type="SAM" id="Phobius"/>
    </source>
</evidence>
<keyword evidence="12" id="KW-0902">Two-component regulatory system</keyword>
<comment type="catalytic activity">
    <reaction evidence="1">
        <text>ATP + protein L-histidine = ADP + protein N-phospho-L-histidine.</text>
        <dbReference type="EC" id="2.7.13.3"/>
    </reaction>
</comment>
<dbReference type="SMART" id="SM00387">
    <property type="entry name" value="HATPase_c"/>
    <property type="match status" value="1"/>
</dbReference>
<dbReference type="Gene3D" id="3.30.565.10">
    <property type="entry name" value="Histidine kinase-like ATPase, C-terminal domain"/>
    <property type="match status" value="1"/>
</dbReference>
<keyword evidence="10" id="KW-0067">ATP-binding</keyword>
<dbReference type="SUPFAM" id="SSF158472">
    <property type="entry name" value="HAMP domain-like"/>
    <property type="match status" value="1"/>
</dbReference>
<evidence type="ECO:0000256" key="7">
    <source>
        <dbReference type="ARBA" id="ARBA00022692"/>
    </source>
</evidence>
<keyword evidence="18" id="KW-1185">Reference proteome</keyword>
<gene>
    <name evidence="17" type="ORF">SAMN05660841_02956</name>
</gene>
<evidence type="ECO:0000313" key="17">
    <source>
        <dbReference type="EMBL" id="SKB90376.1"/>
    </source>
</evidence>
<dbReference type="PROSITE" id="PS50885">
    <property type="entry name" value="HAMP"/>
    <property type="match status" value="1"/>
</dbReference>
<keyword evidence="7 14" id="KW-0812">Transmembrane</keyword>
<accession>A0A1T5F2N9</accession>
<evidence type="ECO:0000256" key="9">
    <source>
        <dbReference type="ARBA" id="ARBA00022777"/>
    </source>
</evidence>
<feature type="domain" description="HAMP" evidence="16">
    <location>
        <begin position="178"/>
        <end position="231"/>
    </location>
</feature>